<keyword evidence="1" id="KW-1133">Transmembrane helix</keyword>
<dbReference type="InterPro" id="IPR023298">
    <property type="entry name" value="ATPase_P-typ_TM_dom_sf"/>
</dbReference>
<name>A0A430QHD0_SCHBO</name>
<dbReference type="EMBL" id="QMKO01001723">
    <property type="protein sequence ID" value="RTG87083.1"/>
    <property type="molecule type" value="Genomic_DNA"/>
</dbReference>
<dbReference type="STRING" id="6184.A0A430QHD0"/>
<evidence type="ECO:0000256" key="1">
    <source>
        <dbReference type="SAM" id="Phobius"/>
    </source>
</evidence>
<dbReference type="Proteomes" id="UP000290809">
    <property type="component" value="Unassembled WGS sequence"/>
</dbReference>
<protein>
    <submittedName>
        <fullName evidence="2">Uncharacterized protein</fullName>
    </submittedName>
</protein>
<sequence length="91" mass="10322">METVTLAVNYTGHPFMESLIENKPMLISLIVAVLGIVILPFGSFADALQLVHLDYDLRIMFFKVLAFDFIASFLIDRVLVFIFGRVKQKSL</sequence>
<feature type="transmembrane region" description="Helical" evidence="1">
    <location>
        <begin position="25"/>
        <end position="44"/>
    </location>
</feature>
<organism evidence="2 3">
    <name type="scientific">Schistosoma bovis</name>
    <name type="common">Blood fluke</name>
    <dbReference type="NCBI Taxonomy" id="6184"/>
    <lineage>
        <taxon>Eukaryota</taxon>
        <taxon>Metazoa</taxon>
        <taxon>Spiralia</taxon>
        <taxon>Lophotrochozoa</taxon>
        <taxon>Platyhelminthes</taxon>
        <taxon>Trematoda</taxon>
        <taxon>Digenea</taxon>
        <taxon>Strigeidida</taxon>
        <taxon>Schistosomatoidea</taxon>
        <taxon>Schistosomatidae</taxon>
        <taxon>Schistosoma</taxon>
    </lineage>
</organism>
<accession>A0A430QHD0</accession>
<keyword evidence="3" id="KW-1185">Reference proteome</keyword>
<feature type="transmembrane region" description="Helical" evidence="1">
    <location>
        <begin position="64"/>
        <end position="84"/>
    </location>
</feature>
<dbReference type="SUPFAM" id="SSF81665">
    <property type="entry name" value="Calcium ATPase, transmembrane domain M"/>
    <property type="match status" value="1"/>
</dbReference>
<dbReference type="AlphaFoldDB" id="A0A430QHD0"/>
<evidence type="ECO:0000313" key="3">
    <source>
        <dbReference type="Proteomes" id="UP000290809"/>
    </source>
</evidence>
<keyword evidence="1" id="KW-0472">Membrane</keyword>
<proteinExistence type="predicted"/>
<evidence type="ECO:0000313" key="2">
    <source>
        <dbReference type="EMBL" id="RTG87083.1"/>
    </source>
</evidence>
<comment type="caution">
    <text evidence="2">The sequence shown here is derived from an EMBL/GenBank/DDBJ whole genome shotgun (WGS) entry which is preliminary data.</text>
</comment>
<gene>
    <name evidence="2" type="ORF">DC041_0001425</name>
</gene>
<reference evidence="2 3" key="1">
    <citation type="journal article" date="2019" name="PLoS Pathog.">
        <title>Genome sequence of the bovine parasite Schistosoma bovis Tanzania.</title>
        <authorList>
            <person name="Oey H."/>
            <person name="Zakrzewski M."/>
            <person name="Gobert G."/>
            <person name="Gravermann K."/>
            <person name="Stoye J."/>
            <person name="Jones M."/>
            <person name="Mcmanus D."/>
            <person name="Krause L."/>
        </authorList>
    </citation>
    <scope>NUCLEOTIDE SEQUENCE [LARGE SCALE GENOMIC DNA]</scope>
    <source>
        <strain evidence="2 3">TAN1997</strain>
    </source>
</reference>
<keyword evidence="1" id="KW-0812">Transmembrane</keyword>